<sequence length="307" mass="34624">MKPLHMFTPKRASSLGVVSSLCALAFGTAAPAQTVPPGDLPFGVYDPNGDFSELEGVSIEHLFLPWEDVLLPSLFEAENYAKERGRTLLVTIEPWTWSRDDRNSPTVLREGIQNGTYDATMQNVCSALGQLDIPMTIRWAQEMEDPSGQFIWSNWRPEDYISAFRRMNAICRSNVPTARYMWSPLGYENLADYYPGDDVVDVVGLSVFSFEPWEEAVLNQAQSFEDIFGPRYERAVTLGKPIMVAELGFSGDAEHVAQWNADVRTMSASYPELEAVVYFAQKEVYPWPDGFGYPNWRQTAHVLPEGR</sequence>
<dbReference type="InterPro" id="IPR000805">
    <property type="entry name" value="Glyco_hydro_26"/>
</dbReference>
<comment type="similarity">
    <text evidence="1 4">Belongs to the glycosyl hydrolase 26 family.</text>
</comment>
<feature type="active site" description="Proton donor" evidence="4">
    <location>
        <position position="142"/>
    </location>
</feature>
<evidence type="ECO:0000256" key="4">
    <source>
        <dbReference type="PROSITE-ProRule" id="PRU01100"/>
    </source>
</evidence>
<dbReference type="GO" id="GO:0016985">
    <property type="term" value="F:mannan endo-1,4-beta-mannosidase activity"/>
    <property type="evidence" value="ECO:0007669"/>
    <property type="project" value="InterPro"/>
</dbReference>
<accession>A0AAX3LTV3</accession>
<keyword evidence="5" id="KW-0732">Signal</keyword>
<protein>
    <submittedName>
        <fullName evidence="7">Glycosyl hydrolase</fullName>
    </submittedName>
</protein>
<dbReference type="SUPFAM" id="SSF51445">
    <property type="entry name" value="(Trans)glycosidases"/>
    <property type="match status" value="1"/>
</dbReference>
<organism evidence="7 8">
    <name type="scientific">Sulfitobacter faviae</name>
    <dbReference type="NCBI Taxonomy" id="1775881"/>
    <lineage>
        <taxon>Bacteria</taxon>
        <taxon>Pseudomonadati</taxon>
        <taxon>Pseudomonadota</taxon>
        <taxon>Alphaproteobacteria</taxon>
        <taxon>Rhodobacterales</taxon>
        <taxon>Roseobacteraceae</taxon>
        <taxon>Sulfitobacter</taxon>
    </lineage>
</organism>
<dbReference type="PANTHER" id="PTHR40079">
    <property type="entry name" value="MANNAN ENDO-1,4-BETA-MANNOSIDASE E-RELATED"/>
    <property type="match status" value="1"/>
</dbReference>
<evidence type="ECO:0000256" key="3">
    <source>
        <dbReference type="ARBA" id="ARBA00023295"/>
    </source>
</evidence>
<keyword evidence="3 4" id="KW-0326">Glycosidase</keyword>
<keyword evidence="2 4" id="KW-0378">Hydrolase</keyword>
<evidence type="ECO:0000313" key="7">
    <source>
        <dbReference type="EMBL" id="WCE71955.1"/>
    </source>
</evidence>
<evidence type="ECO:0000256" key="1">
    <source>
        <dbReference type="ARBA" id="ARBA00007754"/>
    </source>
</evidence>
<evidence type="ECO:0000259" key="6">
    <source>
        <dbReference type="PROSITE" id="PS51764"/>
    </source>
</evidence>
<dbReference type="Gene3D" id="3.20.20.80">
    <property type="entry name" value="Glycosidases"/>
    <property type="match status" value="1"/>
</dbReference>
<evidence type="ECO:0000256" key="2">
    <source>
        <dbReference type="ARBA" id="ARBA00022801"/>
    </source>
</evidence>
<gene>
    <name evidence="7" type="ORF">PL336_17020</name>
</gene>
<dbReference type="InterPro" id="IPR022790">
    <property type="entry name" value="GH26_dom"/>
</dbReference>
<feature type="active site" description="Nucleophile" evidence="4">
    <location>
        <position position="246"/>
    </location>
</feature>
<dbReference type="EMBL" id="CP116424">
    <property type="protein sequence ID" value="WCE71955.1"/>
    <property type="molecule type" value="Genomic_DNA"/>
</dbReference>
<feature type="chain" id="PRO_5043892545" evidence="5">
    <location>
        <begin position="26"/>
        <end position="307"/>
    </location>
</feature>
<reference evidence="7" key="1">
    <citation type="submission" date="2023-01" db="EMBL/GenBank/DDBJ databases">
        <title>Comparative genomic analysis of cold water coral derived Sulfitobacter faviae: insights into their metabolism and habitat adaptation.</title>
        <authorList>
            <person name="Guo Y."/>
            <person name="Lin S."/>
            <person name="Huang Z."/>
            <person name="Tang K."/>
            <person name="Wang X."/>
        </authorList>
    </citation>
    <scope>NUCLEOTIDE SEQUENCE</scope>
    <source>
        <strain evidence="7">SCSIO W_1865</strain>
        <plasmid evidence="7">unnamed1</plasmid>
    </source>
</reference>
<dbReference type="AlphaFoldDB" id="A0AAX3LTV3"/>
<dbReference type="Pfam" id="PF02156">
    <property type="entry name" value="Glyco_hydro_26"/>
    <property type="match status" value="1"/>
</dbReference>
<evidence type="ECO:0000256" key="5">
    <source>
        <dbReference type="SAM" id="SignalP"/>
    </source>
</evidence>
<geneLocation type="plasmid" evidence="7 8">
    <name>unnamed1</name>
</geneLocation>
<dbReference type="Proteomes" id="UP001210770">
    <property type="component" value="Plasmid unnamed1"/>
</dbReference>
<dbReference type="PROSITE" id="PS51764">
    <property type="entry name" value="GH26"/>
    <property type="match status" value="1"/>
</dbReference>
<dbReference type="PANTHER" id="PTHR40079:SF4">
    <property type="entry name" value="GH26 DOMAIN-CONTAINING PROTEIN-RELATED"/>
    <property type="match status" value="1"/>
</dbReference>
<dbReference type="InterPro" id="IPR017853">
    <property type="entry name" value="GH"/>
</dbReference>
<dbReference type="RefSeq" id="WP_271690095.1">
    <property type="nucleotide sequence ID" value="NZ_CP116424.1"/>
</dbReference>
<evidence type="ECO:0000313" key="8">
    <source>
        <dbReference type="Proteomes" id="UP001210770"/>
    </source>
</evidence>
<dbReference type="GO" id="GO:0006080">
    <property type="term" value="P:substituted mannan metabolic process"/>
    <property type="evidence" value="ECO:0007669"/>
    <property type="project" value="InterPro"/>
</dbReference>
<feature type="domain" description="GH26" evidence="6">
    <location>
        <begin position="6"/>
        <end position="306"/>
    </location>
</feature>
<feature type="signal peptide" evidence="5">
    <location>
        <begin position="1"/>
        <end position="25"/>
    </location>
</feature>
<proteinExistence type="inferred from homology"/>
<name>A0AAX3LTV3_9RHOB</name>
<keyword evidence="7" id="KW-0614">Plasmid</keyword>